<sequence length="164" mass="18134">MAWSHDGEQLTLPWRGIYVGIEPTYCPTADDLRQHDAFVHFRVQAANAVGFSDLVSSAPLEVQSRVSGQPLPTSPTKPTRLSPLARPHATAVASLPTLSIDGLVSPCKQYLASRHLNLPPAVLQAERARWLERATRVPPTPSDPAISIYQPHPKHRRRRQKSSI</sequence>
<evidence type="ECO:0000256" key="1">
    <source>
        <dbReference type="SAM" id="MobiDB-lite"/>
    </source>
</evidence>
<protein>
    <submittedName>
        <fullName evidence="2">Uncharacterized protein</fullName>
    </submittedName>
</protein>
<feature type="compositionally biased region" description="Basic residues" evidence="1">
    <location>
        <begin position="152"/>
        <end position="164"/>
    </location>
</feature>
<proteinExistence type="predicted"/>
<feature type="region of interest" description="Disordered" evidence="1">
    <location>
        <begin position="135"/>
        <end position="164"/>
    </location>
</feature>
<accession>A0A067C6Z0</accession>
<organism evidence="2 3">
    <name type="scientific">Saprolegnia parasitica (strain CBS 223.65)</name>
    <dbReference type="NCBI Taxonomy" id="695850"/>
    <lineage>
        <taxon>Eukaryota</taxon>
        <taxon>Sar</taxon>
        <taxon>Stramenopiles</taxon>
        <taxon>Oomycota</taxon>
        <taxon>Saprolegniomycetes</taxon>
        <taxon>Saprolegniales</taxon>
        <taxon>Saprolegniaceae</taxon>
        <taxon>Saprolegnia</taxon>
    </lineage>
</organism>
<name>A0A067C6Z0_SAPPC</name>
<evidence type="ECO:0000313" key="2">
    <source>
        <dbReference type="EMBL" id="KDO26544.1"/>
    </source>
</evidence>
<keyword evidence="3" id="KW-1185">Reference proteome</keyword>
<dbReference type="RefSeq" id="XP_012202687.1">
    <property type="nucleotide sequence ID" value="XM_012347297.1"/>
</dbReference>
<reference evidence="2 3" key="1">
    <citation type="journal article" date="2013" name="PLoS Genet.">
        <title>Distinctive expansion of potential virulence genes in the genome of the oomycete fish pathogen Saprolegnia parasitica.</title>
        <authorList>
            <person name="Jiang R.H."/>
            <person name="de Bruijn I."/>
            <person name="Haas B.J."/>
            <person name="Belmonte R."/>
            <person name="Lobach L."/>
            <person name="Christie J."/>
            <person name="van den Ackerveken G."/>
            <person name="Bottin A."/>
            <person name="Bulone V."/>
            <person name="Diaz-Moreno S.M."/>
            <person name="Dumas B."/>
            <person name="Fan L."/>
            <person name="Gaulin E."/>
            <person name="Govers F."/>
            <person name="Grenville-Briggs L.J."/>
            <person name="Horner N.R."/>
            <person name="Levin J.Z."/>
            <person name="Mammella M."/>
            <person name="Meijer H.J."/>
            <person name="Morris P."/>
            <person name="Nusbaum C."/>
            <person name="Oome S."/>
            <person name="Phillips A.J."/>
            <person name="van Rooyen D."/>
            <person name="Rzeszutek E."/>
            <person name="Saraiva M."/>
            <person name="Secombes C.J."/>
            <person name="Seidl M.F."/>
            <person name="Snel B."/>
            <person name="Stassen J.H."/>
            <person name="Sykes S."/>
            <person name="Tripathy S."/>
            <person name="van den Berg H."/>
            <person name="Vega-Arreguin J.C."/>
            <person name="Wawra S."/>
            <person name="Young S.K."/>
            <person name="Zeng Q."/>
            <person name="Dieguez-Uribeondo J."/>
            <person name="Russ C."/>
            <person name="Tyler B.M."/>
            <person name="van West P."/>
        </authorList>
    </citation>
    <scope>NUCLEOTIDE SEQUENCE [LARGE SCALE GENOMIC DNA]</scope>
    <source>
        <strain evidence="2 3">CBS 223.65</strain>
    </source>
</reference>
<dbReference type="Proteomes" id="UP000030745">
    <property type="component" value="Unassembled WGS sequence"/>
</dbReference>
<dbReference type="STRING" id="695850.A0A067C6Z0"/>
<dbReference type="EMBL" id="KK583223">
    <property type="protein sequence ID" value="KDO26544.1"/>
    <property type="molecule type" value="Genomic_DNA"/>
</dbReference>
<dbReference type="AlphaFoldDB" id="A0A067C6Z0"/>
<dbReference type="KEGG" id="spar:SPRG_07946"/>
<evidence type="ECO:0000313" key="3">
    <source>
        <dbReference type="Proteomes" id="UP000030745"/>
    </source>
</evidence>
<dbReference type="GeneID" id="24130195"/>
<gene>
    <name evidence="2" type="ORF">SPRG_07946</name>
</gene>
<dbReference type="OrthoDB" id="79472at2759"/>
<dbReference type="VEuPathDB" id="FungiDB:SPRG_07946"/>